<accession>A0ABT1JY66</accession>
<dbReference type="Proteomes" id="UP001320766">
    <property type="component" value="Unassembled WGS sequence"/>
</dbReference>
<evidence type="ECO:0000313" key="1">
    <source>
        <dbReference type="EMBL" id="MCP2346697.1"/>
    </source>
</evidence>
<dbReference type="EMBL" id="JAMZEC010000001">
    <property type="protein sequence ID" value="MCP2346697.1"/>
    <property type="molecule type" value="Genomic_DNA"/>
</dbReference>
<protein>
    <recommendedName>
        <fullName evidence="3">CBM6 domain-containing protein</fullName>
    </recommendedName>
</protein>
<comment type="caution">
    <text evidence="1">The sequence shown here is derived from an EMBL/GenBank/DDBJ whole genome shotgun (WGS) entry which is preliminary data.</text>
</comment>
<dbReference type="InterPro" id="IPR008979">
    <property type="entry name" value="Galactose-bd-like_sf"/>
</dbReference>
<dbReference type="Gene3D" id="2.60.120.260">
    <property type="entry name" value="Galactose-binding domain-like"/>
    <property type="match status" value="1"/>
</dbReference>
<reference evidence="1 2" key="1">
    <citation type="submission" date="2022-06" db="EMBL/GenBank/DDBJ databases">
        <title>Sequencing the genomes of 1000 actinobacteria strains.</title>
        <authorList>
            <person name="Klenk H.-P."/>
        </authorList>
    </citation>
    <scope>NUCLEOTIDE SEQUENCE [LARGE SCALE GENOMIC DNA]</scope>
    <source>
        <strain evidence="1 2">DSM 44170</strain>
    </source>
</reference>
<keyword evidence="2" id="KW-1185">Reference proteome</keyword>
<sequence length="259" mass="27179">MPGSTGSGVAEVREGQSVTFWVYSARDAAATLDLGLLGSGKALVTVNGVEVTEARRGDSTVAVSMSGGVNKVTVTGRTGTSLVDRLDVRPTPDALPATVHQAEAAALAGTAKAAPFSLADGEAAVTGIGGPPGNANTLTFTVRADRDGTYAMRVRYANPEQSAATHYNPDPLARHADVSVNGAAPQRVLFPHTFHENDFWELTVPVRLKKGDNTVRFAAQELPNFDGTTYASQTFPGVLLRSRYAPVIDRITVAPFSGR</sequence>
<dbReference type="RefSeq" id="WP_253769092.1">
    <property type="nucleotide sequence ID" value="NZ_BAAAVE010000040.1"/>
</dbReference>
<proteinExistence type="predicted"/>
<dbReference type="SUPFAM" id="SSF49785">
    <property type="entry name" value="Galactose-binding domain-like"/>
    <property type="match status" value="1"/>
</dbReference>
<gene>
    <name evidence="1" type="ORF">HD595_002819</name>
</gene>
<dbReference type="CDD" id="cd04081">
    <property type="entry name" value="CBM35_galactosidase-like"/>
    <property type="match status" value="1"/>
</dbReference>
<evidence type="ECO:0000313" key="2">
    <source>
        <dbReference type="Proteomes" id="UP001320766"/>
    </source>
</evidence>
<organism evidence="1 2">
    <name type="scientific">Nonomuraea roseoviolacea subsp. carminata</name>
    <dbReference type="NCBI Taxonomy" id="160689"/>
    <lineage>
        <taxon>Bacteria</taxon>
        <taxon>Bacillati</taxon>
        <taxon>Actinomycetota</taxon>
        <taxon>Actinomycetes</taxon>
        <taxon>Streptosporangiales</taxon>
        <taxon>Streptosporangiaceae</taxon>
        <taxon>Nonomuraea</taxon>
    </lineage>
</organism>
<evidence type="ECO:0008006" key="3">
    <source>
        <dbReference type="Google" id="ProtNLM"/>
    </source>
</evidence>
<name>A0ABT1JY66_9ACTN</name>